<dbReference type="PANTHER" id="PTHR46525:SF2">
    <property type="entry name" value="EMB|CAB72159.1"/>
    <property type="match status" value="1"/>
</dbReference>
<keyword evidence="4" id="KW-1185">Reference proteome</keyword>
<dbReference type="AlphaFoldDB" id="A0ABD0W1Z1"/>
<sequence>MAGLKNPYRFLAPPPAADTGCDDDFDFDESDIWGFGPESRAEDRRNPIPLRRSGKKKMEKGDRAGGAAVAVGSLPVNIPDWSKILKEENRGVVARGRGRQFLEYDEGDEEVMGSGSVIPPHELLWRRREASFSVQEGIGRTLKGRDLSRVRDAIWQRTGFQD</sequence>
<evidence type="ECO:0000313" key="4">
    <source>
        <dbReference type="Proteomes" id="UP001552299"/>
    </source>
</evidence>
<evidence type="ECO:0008006" key="5">
    <source>
        <dbReference type="Google" id="ProtNLM"/>
    </source>
</evidence>
<evidence type="ECO:0000256" key="1">
    <source>
        <dbReference type="ARBA" id="ARBA00034773"/>
    </source>
</evidence>
<dbReference type="Pfam" id="PF04520">
    <property type="entry name" value="Senescence_reg"/>
    <property type="match status" value="1"/>
</dbReference>
<proteinExistence type="inferred from homology"/>
<dbReference type="Proteomes" id="UP001552299">
    <property type="component" value="Unassembled WGS sequence"/>
</dbReference>
<name>A0ABD0W1Z1_DENTH</name>
<comment type="similarity">
    <text evidence="1">Belongs to the senescence regulator S40 family.</text>
</comment>
<dbReference type="GO" id="GO:0010150">
    <property type="term" value="P:leaf senescence"/>
    <property type="evidence" value="ECO:0007669"/>
    <property type="project" value="UniProtKB-ARBA"/>
</dbReference>
<dbReference type="InterPro" id="IPR007608">
    <property type="entry name" value="Senescence_reg_S40"/>
</dbReference>
<evidence type="ECO:0000313" key="3">
    <source>
        <dbReference type="EMBL" id="KAL0927313.1"/>
    </source>
</evidence>
<gene>
    <name evidence="3" type="ORF">M5K25_001475</name>
</gene>
<comment type="caution">
    <text evidence="3">The sequence shown here is derived from an EMBL/GenBank/DDBJ whole genome shotgun (WGS) entry which is preliminary data.</text>
</comment>
<evidence type="ECO:0000256" key="2">
    <source>
        <dbReference type="SAM" id="MobiDB-lite"/>
    </source>
</evidence>
<dbReference type="EMBL" id="JANQDX010000002">
    <property type="protein sequence ID" value="KAL0927313.1"/>
    <property type="molecule type" value="Genomic_DNA"/>
</dbReference>
<accession>A0ABD0W1Z1</accession>
<protein>
    <recommendedName>
        <fullName evidence="5">Senescence regulator</fullName>
    </recommendedName>
</protein>
<dbReference type="PANTHER" id="PTHR46525">
    <property type="entry name" value="EMB|CAB72159.1"/>
    <property type="match status" value="1"/>
</dbReference>
<feature type="compositionally biased region" description="Acidic residues" evidence="2">
    <location>
        <begin position="20"/>
        <end position="31"/>
    </location>
</feature>
<reference evidence="3 4" key="1">
    <citation type="journal article" date="2024" name="Plant Biotechnol. J.">
        <title>Dendrobium thyrsiflorum genome and its molecular insights into genes involved in important horticultural traits.</title>
        <authorList>
            <person name="Chen B."/>
            <person name="Wang J.Y."/>
            <person name="Zheng P.J."/>
            <person name="Li K.L."/>
            <person name="Liang Y.M."/>
            <person name="Chen X.F."/>
            <person name="Zhang C."/>
            <person name="Zhao X."/>
            <person name="He X."/>
            <person name="Zhang G.Q."/>
            <person name="Liu Z.J."/>
            <person name="Xu Q."/>
        </authorList>
    </citation>
    <scope>NUCLEOTIDE SEQUENCE [LARGE SCALE GENOMIC DNA]</scope>
    <source>
        <strain evidence="3">GZMU011</strain>
    </source>
</reference>
<organism evidence="3 4">
    <name type="scientific">Dendrobium thyrsiflorum</name>
    <name type="common">Pinecone-like raceme dendrobium</name>
    <name type="synonym">Orchid</name>
    <dbReference type="NCBI Taxonomy" id="117978"/>
    <lineage>
        <taxon>Eukaryota</taxon>
        <taxon>Viridiplantae</taxon>
        <taxon>Streptophyta</taxon>
        <taxon>Embryophyta</taxon>
        <taxon>Tracheophyta</taxon>
        <taxon>Spermatophyta</taxon>
        <taxon>Magnoliopsida</taxon>
        <taxon>Liliopsida</taxon>
        <taxon>Asparagales</taxon>
        <taxon>Orchidaceae</taxon>
        <taxon>Epidendroideae</taxon>
        <taxon>Malaxideae</taxon>
        <taxon>Dendrobiinae</taxon>
        <taxon>Dendrobium</taxon>
    </lineage>
</organism>
<feature type="region of interest" description="Disordered" evidence="2">
    <location>
        <begin position="1"/>
        <end position="66"/>
    </location>
</feature>